<organism evidence="2 3">
    <name type="scientific">Rotaria magnacalcarata</name>
    <dbReference type="NCBI Taxonomy" id="392030"/>
    <lineage>
        <taxon>Eukaryota</taxon>
        <taxon>Metazoa</taxon>
        <taxon>Spiralia</taxon>
        <taxon>Gnathifera</taxon>
        <taxon>Rotifera</taxon>
        <taxon>Eurotatoria</taxon>
        <taxon>Bdelloidea</taxon>
        <taxon>Philodinida</taxon>
        <taxon>Philodinidae</taxon>
        <taxon>Rotaria</taxon>
    </lineage>
</organism>
<feature type="non-terminal residue" evidence="2">
    <location>
        <position position="108"/>
    </location>
</feature>
<dbReference type="InterPro" id="IPR035369">
    <property type="entry name" value="Nrap_D4"/>
</dbReference>
<reference evidence="2" key="1">
    <citation type="submission" date="2021-02" db="EMBL/GenBank/DDBJ databases">
        <authorList>
            <person name="Nowell W R."/>
        </authorList>
    </citation>
    <scope>NUCLEOTIDE SEQUENCE</scope>
</reference>
<protein>
    <recommendedName>
        <fullName evidence="1">Nrap protein domain-containing protein</fullName>
    </recommendedName>
</protein>
<dbReference type="Proteomes" id="UP000681720">
    <property type="component" value="Unassembled WGS sequence"/>
</dbReference>
<evidence type="ECO:0000259" key="1">
    <source>
        <dbReference type="Pfam" id="PF17405"/>
    </source>
</evidence>
<dbReference type="AlphaFoldDB" id="A0A8S2TN17"/>
<feature type="non-terminal residue" evidence="2">
    <location>
        <position position="1"/>
    </location>
</feature>
<dbReference type="Pfam" id="PF17405">
    <property type="entry name" value="Nrap_D4"/>
    <property type="match status" value="1"/>
</dbReference>
<comment type="caution">
    <text evidence="2">The sequence shown here is derived from an EMBL/GenBank/DDBJ whole genome shotgun (WGS) entry which is preliminary data.</text>
</comment>
<evidence type="ECO:0000313" key="3">
    <source>
        <dbReference type="Proteomes" id="UP000681720"/>
    </source>
</evidence>
<accession>A0A8S2TN17</accession>
<evidence type="ECO:0000313" key="2">
    <source>
        <dbReference type="EMBL" id="CAF4290873.1"/>
    </source>
</evidence>
<feature type="domain" description="Nrap protein" evidence="1">
    <location>
        <begin position="6"/>
        <end position="86"/>
    </location>
</feature>
<name>A0A8S2TN17_9BILA</name>
<proteinExistence type="predicted"/>
<sequence length="108" mass="12648">SRELMELTKQIRTFNNELPLKINNIIGVDETFRYTNVFPPLPASFQTDLHKIRSIEHDKYALIPRSTSRYAPPYSQSLLVVCQLEMNSSNDIGFETLERIKHSKILYY</sequence>
<gene>
    <name evidence="2" type="ORF">GIL414_LOCUS25401</name>
</gene>
<dbReference type="EMBL" id="CAJOBJ010034264">
    <property type="protein sequence ID" value="CAF4290873.1"/>
    <property type="molecule type" value="Genomic_DNA"/>
</dbReference>